<gene>
    <name evidence="1" type="ORF">UFOPK1684_01025</name>
</gene>
<evidence type="ECO:0000313" key="1">
    <source>
        <dbReference type="EMBL" id="CAB4575681.1"/>
    </source>
</evidence>
<accession>A0A6J6EGP4</accession>
<proteinExistence type="predicted"/>
<name>A0A6J6EGP4_9ZZZZ</name>
<protein>
    <submittedName>
        <fullName evidence="1">Unannotated protein</fullName>
    </submittedName>
</protein>
<dbReference type="EMBL" id="CAEZTM010000049">
    <property type="protein sequence ID" value="CAB4575681.1"/>
    <property type="molecule type" value="Genomic_DNA"/>
</dbReference>
<organism evidence="1">
    <name type="scientific">freshwater metagenome</name>
    <dbReference type="NCBI Taxonomy" id="449393"/>
    <lineage>
        <taxon>unclassified sequences</taxon>
        <taxon>metagenomes</taxon>
        <taxon>ecological metagenomes</taxon>
    </lineage>
</organism>
<sequence>MANTVSGIDDVADLGCRSRSRVIRLRKLLQSIADVIRVDC</sequence>
<dbReference type="AlphaFoldDB" id="A0A6J6EGP4"/>
<reference evidence="1" key="1">
    <citation type="submission" date="2020-05" db="EMBL/GenBank/DDBJ databases">
        <authorList>
            <person name="Chiriac C."/>
            <person name="Salcher M."/>
            <person name="Ghai R."/>
            <person name="Kavagutti S V."/>
        </authorList>
    </citation>
    <scope>NUCLEOTIDE SEQUENCE</scope>
</reference>